<feature type="domain" description="ABC transporter" evidence="4">
    <location>
        <begin position="479"/>
        <end position="703"/>
    </location>
</feature>
<keyword evidence="6" id="KW-1185">Reference proteome</keyword>
<keyword evidence="1" id="KW-0677">Repeat</keyword>
<dbReference type="InterPro" id="IPR027417">
    <property type="entry name" value="P-loop_NTPase"/>
</dbReference>
<dbReference type="SUPFAM" id="SSF52540">
    <property type="entry name" value="P-loop containing nucleoside triphosphate hydrolases"/>
    <property type="match status" value="2"/>
</dbReference>
<dbReference type="InterPro" id="IPR032781">
    <property type="entry name" value="ABC_tran_Xtn"/>
</dbReference>
<dbReference type="CDD" id="cd03221">
    <property type="entry name" value="ABCF_EF-3"/>
    <property type="match status" value="1"/>
</dbReference>
<evidence type="ECO:0000313" key="6">
    <source>
        <dbReference type="Proteomes" id="UP000813444"/>
    </source>
</evidence>
<dbReference type="Pfam" id="PF00005">
    <property type="entry name" value="ABC_tran"/>
    <property type="match status" value="2"/>
</dbReference>
<evidence type="ECO:0000259" key="4">
    <source>
        <dbReference type="PROSITE" id="PS50893"/>
    </source>
</evidence>
<keyword evidence="2" id="KW-0547">Nucleotide-binding</keyword>
<keyword evidence="5" id="KW-0378">Hydrolase</keyword>
<sequence length="726" mass="80244">MASSPASGAAAAAPLNILATCKQTRFDIKSPNYRELDIDGLTITLAPSTGKAKKSAGLDIISNAKLSLKEGRRYALVGRNGSGKSTLLKAIGERLIPGIPEETRIALLQQTRLIDTPSGSTKEQDPSASVLQHVIEKATSQSLVEREIKTLSDGVADSDPFAPVRALRTLKHERLQKRLFIHEKEARLRSGARGLQARKALVAFEKVVADSNAKLEQPQEEISSDELQAEIQEAADMLEELQLQVEPTRLAEVESKAKHILTGLGFSDAQMSRPLSSMSGGWHMRASLATALLEETDFILLDEPTNFLDILGIIWLQRHLESLDDLDKPPTLIVISHDRDFISICSDLIILKDKQLTYFHGDLPTYESSQSERKLWLTKMKEAKDKQKAHIEKSIAANIKAGKANDDQNKLRQAKSRQRKLDDRWGIEVNMKTGGRFRLNDMAGYFLTSREEIEVPPDERPVVMILPEPLELRFPGALITLEGVSLRYKNNPNTVLQDVSLSVSMGDRVGILGQNGTGKSTLVRLLTGTMPSTKGTVTTHPRLKLGYYSQHAIEALQSLGRSEPELTALSLLTREVDGSLNDGEIRGLLSTVGLAGRVVSDVALSKLSGGQLVRCELARLFWQRPHCLILDEVTTHLDYETVAALRDAVRDWEGAVVAVSHDRWFMRGAIEGILDDEEEGDGDEGEEEALRKRTMYRLKGGKLVVLEKGVDEFEEAMAKRVKKLLA</sequence>
<dbReference type="InterPro" id="IPR003439">
    <property type="entry name" value="ABC_transporter-like_ATP-bd"/>
</dbReference>
<comment type="caution">
    <text evidence="5">The sequence shown here is derived from an EMBL/GenBank/DDBJ whole genome shotgun (WGS) entry which is preliminary data.</text>
</comment>
<dbReference type="AlphaFoldDB" id="A0A8K0T1Q6"/>
<dbReference type="Gene3D" id="3.40.50.300">
    <property type="entry name" value="P-loop containing nucleotide triphosphate hydrolases"/>
    <property type="match status" value="3"/>
</dbReference>
<dbReference type="PANTHER" id="PTHR19211">
    <property type="entry name" value="ATP-BINDING TRANSPORT PROTEIN-RELATED"/>
    <property type="match status" value="1"/>
</dbReference>
<dbReference type="InterPro" id="IPR050611">
    <property type="entry name" value="ABCF"/>
</dbReference>
<dbReference type="InterPro" id="IPR003593">
    <property type="entry name" value="AAA+_ATPase"/>
</dbReference>
<reference evidence="5" key="1">
    <citation type="journal article" date="2021" name="Nat. Commun.">
        <title>Genetic determinants of endophytism in the Arabidopsis root mycobiome.</title>
        <authorList>
            <person name="Mesny F."/>
            <person name="Miyauchi S."/>
            <person name="Thiergart T."/>
            <person name="Pickel B."/>
            <person name="Atanasova L."/>
            <person name="Karlsson M."/>
            <person name="Huettel B."/>
            <person name="Barry K.W."/>
            <person name="Haridas S."/>
            <person name="Chen C."/>
            <person name="Bauer D."/>
            <person name="Andreopoulos W."/>
            <person name="Pangilinan J."/>
            <person name="LaButti K."/>
            <person name="Riley R."/>
            <person name="Lipzen A."/>
            <person name="Clum A."/>
            <person name="Drula E."/>
            <person name="Henrissat B."/>
            <person name="Kohler A."/>
            <person name="Grigoriev I.V."/>
            <person name="Martin F.M."/>
            <person name="Hacquard S."/>
        </authorList>
    </citation>
    <scope>NUCLEOTIDE SEQUENCE</scope>
    <source>
        <strain evidence="5">MPI-CAGE-CH-0235</strain>
    </source>
</reference>
<evidence type="ECO:0000256" key="2">
    <source>
        <dbReference type="ARBA" id="ARBA00022741"/>
    </source>
</evidence>
<dbReference type="Proteomes" id="UP000813444">
    <property type="component" value="Unassembled WGS sequence"/>
</dbReference>
<keyword evidence="3" id="KW-0067">ATP-binding</keyword>
<dbReference type="CDD" id="cd00267">
    <property type="entry name" value="ABC_ATPase"/>
    <property type="match status" value="1"/>
</dbReference>
<dbReference type="OrthoDB" id="2110130at2759"/>
<protein>
    <submittedName>
        <fullName evidence="5">P-loop containing nucleoside triphosphate hydrolase protein</fullName>
    </submittedName>
</protein>
<feature type="domain" description="ABC transporter" evidence="4">
    <location>
        <begin position="36"/>
        <end position="378"/>
    </location>
</feature>
<dbReference type="PANTHER" id="PTHR19211:SF135">
    <property type="entry name" value="ATPASE, PUTATIVE (AFU_ORTHOLOGUE AFUA_1G16440)-RELATED"/>
    <property type="match status" value="1"/>
</dbReference>
<dbReference type="Pfam" id="PF12848">
    <property type="entry name" value="ABC_tran_Xtn"/>
    <property type="match status" value="1"/>
</dbReference>
<accession>A0A8K0T1Q6</accession>
<evidence type="ECO:0000256" key="1">
    <source>
        <dbReference type="ARBA" id="ARBA00022737"/>
    </source>
</evidence>
<dbReference type="EMBL" id="JAGPNK010000001">
    <property type="protein sequence ID" value="KAH7328278.1"/>
    <property type="molecule type" value="Genomic_DNA"/>
</dbReference>
<dbReference type="GO" id="GO:0016887">
    <property type="term" value="F:ATP hydrolysis activity"/>
    <property type="evidence" value="ECO:0007669"/>
    <property type="project" value="InterPro"/>
</dbReference>
<name>A0A8K0T1Q6_9HYPO</name>
<evidence type="ECO:0000256" key="3">
    <source>
        <dbReference type="ARBA" id="ARBA00022840"/>
    </source>
</evidence>
<evidence type="ECO:0000313" key="5">
    <source>
        <dbReference type="EMBL" id="KAH7328278.1"/>
    </source>
</evidence>
<dbReference type="PROSITE" id="PS50893">
    <property type="entry name" value="ABC_TRANSPORTER_2"/>
    <property type="match status" value="2"/>
</dbReference>
<proteinExistence type="predicted"/>
<gene>
    <name evidence="5" type="ORF">B0I35DRAFT_13831</name>
</gene>
<dbReference type="GO" id="GO:0005524">
    <property type="term" value="F:ATP binding"/>
    <property type="evidence" value="ECO:0007669"/>
    <property type="project" value="UniProtKB-KW"/>
</dbReference>
<dbReference type="SMART" id="SM00382">
    <property type="entry name" value="AAA"/>
    <property type="match status" value="2"/>
</dbReference>
<organism evidence="5 6">
    <name type="scientific">Stachybotrys elegans</name>
    <dbReference type="NCBI Taxonomy" id="80388"/>
    <lineage>
        <taxon>Eukaryota</taxon>
        <taxon>Fungi</taxon>
        <taxon>Dikarya</taxon>
        <taxon>Ascomycota</taxon>
        <taxon>Pezizomycotina</taxon>
        <taxon>Sordariomycetes</taxon>
        <taxon>Hypocreomycetidae</taxon>
        <taxon>Hypocreales</taxon>
        <taxon>Stachybotryaceae</taxon>
        <taxon>Stachybotrys</taxon>
    </lineage>
</organism>